<accession>A0A8S1DED5</accession>
<feature type="transmembrane region" description="Helical" evidence="9">
    <location>
        <begin position="229"/>
        <end position="251"/>
    </location>
</feature>
<keyword evidence="8" id="KW-0807">Transducer</keyword>
<evidence type="ECO:0000256" key="2">
    <source>
        <dbReference type="ARBA" id="ARBA00010663"/>
    </source>
</evidence>
<feature type="transmembrane region" description="Helical" evidence="9">
    <location>
        <begin position="263"/>
        <end position="285"/>
    </location>
</feature>
<dbReference type="OrthoDB" id="5950040at2759"/>
<evidence type="ECO:0000256" key="7">
    <source>
        <dbReference type="ARBA" id="ARBA00023170"/>
    </source>
</evidence>
<dbReference type="PANTHER" id="PTHR24243">
    <property type="entry name" value="G-PROTEIN COUPLED RECEPTOR"/>
    <property type="match status" value="1"/>
</dbReference>
<dbReference type="PROSITE" id="PS50262">
    <property type="entry name" value="G_PROTEIN_RECEP_F1_2"/>
    <property type="match status" value="2"/>
</dbReference>
<feature type="transmembrane region" description="Helical" evidence="9">
    <location>
        <begin position="183"/>
        <end position="208"/>
    </location>
</feature>
<evidence type="ECO:0000256" key="9">
    <source>
        <dbReference type="SAM" id="Phobius"/>
    </source>
</evidence>
<comment type="caution">
    <text evidence="11">The sequence shown here is derived from an EMBL/GenBank/DDBJ whole genome shotgun (WGS) entry which is preliminary data.</text>
</comment>
<dbReference type="EMBL" id="CADEPI010000219">
    <property type="protein sequence ID" value="CAB3380886.1"/>
    <property type="molecule type" value="Genomic_DNA"/>
</dbReference>
<evidence type="ECO:0000256" key="6">
    <source>
        <dbReference type="ARBA" id="ARBA00023136"/>
    </source>
</evidence>
<dbReference type="PRINTS" id="PR00237">
    <property type="entry name" value="GPCRRHODOPSN"/>
</dbReference>
<keyword evidence="5" id="KW-0297">G-protein coupled receptor</keyword>
<dbReference type="SMART" id="SM01381">
    <property type="entry name" value="7TM_GPCR_Srsx"/>
    <property type="match status" value="1"/>
</dbReference>
<evidence type="ECO:0000313" key="12">
    <source>
        <dbReference type="Proteomes" id="UP000494165"/>
    </source>
</evidence>
<dbReference type="SUPFAM" id="SSF81321">
    <property type="entry name" value="Family A G protein-coupled receptor-like"/>
    <property type="match status" value="1"/>
</dbReference>
<comment type="subcellular location">
    <subcellularLocation>
        <location evidence="1">Membrane</location>
        <topology evidence="1">Multi-pass membrane protein</topology>
    </subcellularLocation>
</comment>
<reference evidence="11 12" key="1">
    <citation type="submission" date="2020-04" db="EMBL/GenBank/DDBJ databases">
        <authorList>
            <person name="Alioto T."/>
            <person name="Alioto T."/>
            <person name="Gomez Garrido J."/>
        </authorList>
    </citation>
    <scope>NUCLEOTIDE SEQUENCE [LARGE SCALE GENOMIC DNA]</scope>
</reference>
<evidence type="ECO:0000256" key="5">
    <source>
        <dbReference type="ARBA" id="ARBA00023040"/>
    </source>
</evidence>
<evidence type="ECO:0000259" key="10">
    <source>
        <dbReference type="PROSITE" id="PS50262"/>
    </source>
</evidence>
<evidence type="ECO:0000313" key="11">
    <source>
        <dbReference type="EMBL" id="CAB3380886.1"/>
    </source>
</evidence>
<feature type="domain" description="G-protein coupled receptors family 1 profile" evidence="10">
    <location>
        <begin position="55"/>
        <end position="90"/>
    </location>
</feature>
<dbReference type="Gene3D" id="1.20.1070.10">
    <property type="entry name" value="Rhodopsin 7-helix transmembrane proteins"/>
    <property type="match status" value="1"/>
</dbReference>
<dbReference type="Proteomes" id="UP000494165">
    <property type="component" value="Unassembled WGS sequence"/>
</dbReference>
<dbReference type="GO" id="GO:0016020">
    <property type="term" value="C:membrane"/>
    <property type="evidence" value="ECO:0007669"/>
    <property type="project" value="UniProtKB-SubCell"/>
</dbReference>
<dbReference type="Pfam" id="PF00001">
    <property type="entry name" value="7tm_1"/>
    <property type="match status" value="1"/>
</dbReference>
<organism evidence="11 12">
    <name type="scientific">Cloeon dipterum</name>
    <dbReference type="NCBI Taxonomy" id="197152"/>
    <lineage>
        <taxon>Eukaryota</taxon>
        <taxon>Metazoa</taxon>
        <taxon>Ecdysozoa</taxon>
        <taxon>Arthropoda</taxon>
        <taxon>Hexapoda</taxon>
        <taxon>Insecta</taxon>
        <taxon>Pterygota</taxon>
        <taxon>Palaeoptera</taxon>
        <taxon>Ephemeroptera</taxon>
        <taxon>Pisciforma</taxon>
        <taxon>Baetidae</taxon>
        <taxon>Cloeon</taxon>
    </lineage>
</organism>
<dbReference type="PANTHER" id="PTHR24243:SF208">
    <property type="entry name" value="PYROKININ-1 RECEPTOR"/>
    <property type="match status" value="1"/>
</dbReference>
<sequence length="321" mass="36012">MNQSGASFGHKDSGVSIYEGIECSQEFIDSNIEIHWEEILFSTIYIALLITGVTSNLLVCVVILKKPEMQTFTNKLVFNLAVIDILLLMTSQTIVAFSVERYLAICHPLSSYTRSASSRPLRIIAAIWLTAFVMAFPFGYGSDTETLPYQLVNDLDEVCVVNFEVCSIFHVLGYAYKTNKTNIIYIFLTLYFVIPSIILLFMYGRIAVTLLNQKQIGESGTRNSISPNHLATAMLAIIVLSFFLCWTPYYISILYDSSVSSNTFWNIAMALIFLSSTLNACLYNLMSSKFRKAFKDTICCKLNRTSATTPNLCVETQATEV</sequence>
<feature type="transmembrane region" description="Helical" evidence="9">
    <location>
        <begin position="76"/>
        <end position="99"/>
    </location>
</feature>
<keyword evidence="4 9" id="KW-1133">Transmembrane helix</keyword>
<proteinExistence type="inferred from homology"/>
<feature type="domain" description="G-protein coupled receptors family 1 profile" evidence="10">
    <location>
        <begin position="93"/>
        <end position="283"/>
    </location>
</feature>
<keyword evidence="12" id="KW-1185">Reference proteome</keyword>
<evidence type="ECO:0000256" key="3">
    <source>
        <dbReference type="ARBA" id="ARBA00022692"/>
    </source>
</evidence>
<protein>
    <recommendedName>
        <fullName evidence="10">G-protein coupled receptors family 1 profile domain-containing protein</fullName>
    </recommendedName>
</protein>
<evidence type="ECO:0000256" key="8">
    <source>
        <dbReference type="ARBA" id="ARBA00023224"/>
    </source>
</evidence>
<evidence type="ECO:0000256" key="1">
    <source>
        <dbReference type="ARBA" id="ARBA00004141"/>
    </source>
</evidence>
<gene>
    <name evidence="11" type="ORF">CLODIP_2_CD00533</name>
</gene>
<feature type="transmembrane region" description="Helical" evidence="9">
    <location>
        <begin position="39"/>
        <end position="64"/>
    </location>
</feature>
<evidence type="ECO:0000256" key="4">
    <source>
        <dbReference type="ARBA" id="ARBA00022989"/>
    </source>
</evidence>
<name>A0A8S1DED5_9INSE</name>
<dbReference type="AlphaFoldDB" id="A0A8S1DED5"/>
<feature type="transmembrane region" description="Helical" evidence="9">
    <location>
        <begin position="120"/>
        <end position="140"/>
    </location>
</feature>
<keyword evidence="6 9" id="KW-0472">Membrane</keyword>
<keyword evidence="7" id="KW-0675">Receptor</keyword>
<keyword evidence="3 9" id="KW-0812">Transmembrane</keyword>
<dbReference type="InterPro" id="IPR000276">
    <property type="entry name" value="GPCR_Rhodpsn"/>
</dbReference>
<dbReference type="InterPro" id="IPR017452">
    <property type="entry name" value="GPCR_Rhodpsn_7TM"/>
</dbReference>
<dbReference type="GO" id="GO:0004930">
    <property type="term" value="F:G protein-coupled receptor activity"/>
    <property type="evidence" value="ECO:0007669"/>
    <property type="project" value="UniProtKB-KW"/>
</dbReference>
<comment type="similarity">
    <text evidence="2">Belongs to the G-protein coupled receptor 1 family.</text>
</comment>